<feature type="transmembrane region" description="Helical" evidence="1">
    <location>
        <begin position="191"/>
        <end position="209"/>
    </location>
</feature>
<reference evidence="2" key="1">
    <citation type="journal article" date="2019" name="Philos. Trans. R. Soc. Lond., B, Biol. Sci.">
        <title>Targeted metagenomic recovery of four divergent viruses reveals shared and distinctive characteristics of giant viruses of marine eukaryotes.</title>
        <authorList>
            <person name="Needham D.M."/>
            <person name="Poirier C."/>
            <person name="Hehenberger E."/>
            <person name="Jimenez V."/>
            <person name="Swalwell J.E."/>
            <person name="Santoro A.E."/>
            <person name="Worden A.Z."/>
        </authorList>
    </citation>
    <scope>NUCLEOTIDE SEQUENCE</scope>
    <source>
        <strain evidence="2">OPacV-662</strain>
    </source>
</reference>
<organism evidence="2">
    <name type="scientific">Megaviridae environmental sample</name>
    <dbReference type="NCBI Taxonomy" id="1737588"/>
    <lineage>
        <taxon>Viruses</taxon>
        <taxon>Varidnaviria</taxon>
        <taxon>Bamfordvirae</taxon>
        <taxon>Nucleocytoviricota</taxon>
        <taxon>Megaviricetes</taxon>
        <taxon>Imitervirales</taxon>
        <taxon>Mimiviridae</taxon>
        <taxon>environmental samples</taxon>
    </lineage>
</organism>
<keyword evidence="1" id="KW-0472">Membrane</keyword>
<feature type="transmembrane region" description="Helical" evidence="1">
    <location>
        <begin position="162"/>
        <end position="185"/>
    </location>
</feature>
<protein>
    <submittedName>
        <fullName evidence="2">Uncharacterized protein</fullName>
    </submittedName>
</protein>
<keyword evidence="1" id="KW-0812">Transmembrane</keyword>
<accession>A0A5J6VIA1</accession>
<name>A0A5J6VIA1_9VIRU</name>
<dbReference type="EMBL" id="MN448266">
    <property type="protein sequence ID" value="QFG73650.1"/>
    <property type="molecule type" value="Genomic_DNA"/>
</dbReference>
<keyword evidence="1" id="KW-1133">Transmembrane helix</keyword>
<proteinExistence type="predicted"/>
<evidence type="ECO:0000313" key="2">
    <source>
        <dbReference type="EMBL" id="QFG73650.1"/>
    </source>
</evidence>
<evidence type="ECO:0000256" key="1">
    <source>
        <dbReference type="SAM" id="Phobius"/>
    </source>
</evidence>
<sequence length="351" mass="42377">MNSLKGIRIFVRDNFEDIKKNIIHQYDKLENNIVISDVEELLNIKSSEWRDWNPRNELVNLAPHDLDRIMLMMMMQFDDNVIPHENEIHHENNIPQFAGTSEINFKSLTWWLQGTKRCNNLSKRKNNVLKVSFMTLWGLFSAHETNKYLDYFTYKSHFQQNFYNLLHGGIVTIIFIFINGLISYHINNCDYFTLIAKLSIIIILMRYTTGVKFITNTHQQRLFLDFYSKFVKNTNHKKKFESFMHMIQNTQDLDEIKKYIDMNYTSDIIFKNFIKNITSYEIKLYILDVDKLYYVIHDKCDKFSKVWCCLTDKFDNWDIVKRHYMNEPIIFNKNKHRFTEMLTHEQAMKLM</sequence>